<evidence type="ECO:0000256" key="14">
    <source>
        <dbReference type="PIRSR" id="PIRSR600823-3"/>
    </source>
</evidence>
<comment type="function">
    <text evidence="2">Removal of H(2)O(2), oxidation of toxic reductants, biosynthesis and degradation of lignin, suberization, auxin catabolism, response to environmental stresses such as wounding, pathogen attack and oxidative stress. These functions might be dependent on each isozyme/isoform in each plant tissue.</text>
</comment>
<keyword evidence="7 14" id="KW-0479">Metal-binding</keyword>
<dbReference type="GO" id="GO:0046872">
    <property type="term" value="F:metal ion binding"/>
    <property type="evidence" value="ECO:0007669"/>
    <property type="project" value="UniProtKB-KW"/>
</dbReference>
<dbReference type="AlphaFoldDB" id="A0A444YYC9"/>
<feature type="disulfide bond" evidence="15">
    <location>
        <begin position="71"/>
        <end position="261"/>
    </location>
</feature>
<name>A0A444YYC9_ARAHY</name>
<accession>A0A444YYC9</accession>
<evidence type="ECO:0000256" key="2">
    <source>
        <dbReference type="ARBA" id="ARBA00002322"/>
    </source>
</evidence>
<dbReference type="FunFam" id="1.10.420.10:FF:000006">
    <property type="entry name" value="Peroxidase"/>
    <property type="match status" value="1"/>
</dbReference>
<comment type="cofactor">
    <cofactor evidence="14">
        <name>heme b</name>
        <dbReference type="ChEBI" id="CHEBI:60344"/>
    </cofactor>
    <text evidence="14">Binds 1 heme b (iron(II)-protoporphyrin IX) group per subunit.</text>
</comment>
<evidence type="ECO:0000256" key="11">
    <source>
        <dbReference type="ARBA" id="ARBA00023157"/>
    </source>
</evidence>
<dbReference type="InterPro" id="IPR019793">
    <property type="entry name" value="Peroxidases_heam-ligand_BS"/>
</dbReference>
<dbReference type="PRINTS" id="PR00458">
    <property type="entry name" value="PEROXIDASE"/>
</dbReference>
<keyword evidence="9" id="KW-0560">Oxidoreductase</keyword>
<evidence type="ECO:0000256" key="13">
    <source>
        <dbReference type="PIRSR" id="PIRSR600823-2"/>
    </source>
</evidence>
<dbReference type="InterPro" id="IPR000823">
    <property type="entry name" value="Peroxidase_pln"/>
</dbReference>
<feature type="disulfide bond" evidence="15">
    <location>
        <begin position="149"/>
        <end position="175"/>
    </location>
</feature>
<keyword evidence="8 14" id="KW-0106">Calcium</keyword>
<feature type="domain" description="Plant heme peroxidase family profile" evidence="16">
    <location>
        <begin position="20"/>
        <end position="265"/>
    </location>
</feature>
<feature type="binding site" evidence="13">
    <location>
        <position position="112"/>
    </location>
    <ligand>
        <name>substrate</name>
    </ligand>
</feature>
<dbReference type="PROSITE" id="PS50873">
    <property type="entry name" value="PEROXIDASE_4"/>
    <property type="match status" value="1"/>
</dbReference>
<dbReference type="EC" id="1.11.1.7" evidence="4"/>
<keyword evidence="12" id="KW-0325">Glycoprotein</keyword>
<gene>
    <name evidence="17" type="ORF">Ahy_B05g074244</name>
</gene>
<evidence type="ECO:0000256" key="15">
    <source>
        <dbReference type="PIRSR" id="PIRSR600823-5"/>
    </source>
</evidence>
<evidence type="ECO:0000256" key="9">
    <source>
        <dbReference type="ARBA" id="ARBA00023002"/>
    </source>
</evidence>
<proteinExistence type="inferred from homology"/>
<evidence type="ECO:0000313" key="17">
    <source>
        <dbReference type="EMBL" id="RYR06928.1"/>
    </source>
</evidence>
<protein>
    <recommendedName>
        <fullName evidence="4">peroxidase</fullName>
        <ecNumber evidence="4">1.11.1.7</ecNumber>
    </recommendedName>
</protein>
<evidence type="ECO:0000313" key="18">
    <source>
        <dbReference type="Proteomes" id="UP000289738"/>
    </source>
</evidence>
<dbReference type="PANTHER" id="PTHR31517">
    <property type="match status" value="1"/>
</dbReference>
<reference evidence="17 18" key="1">
    <citation type="submission" date="2019-01" db="EMBL/GenBank/DDBJ databases">
        <title>Sequencing of cultivated peanut Arachis hypogaea provides insights into genome evolution and oil improvement.</title>
        <authorList>
            <person name="Chen X."/>
        </authorList>
    </citation>
    <scope>NUCLEOTIDE SEQUENCE [LARGE SCALE GENOMIC DNA]</scope>
    <source>
        <strain evidence="18">cv. Fuhuasheng</strain>
        <tissue evidence="17">Leaves</tissue>
    </source>
</reference>
<comment type="catalytic activity">
    <reaction evidence="1">
        <text>2 a phenolic donor + H2O2 = 2 a phenolic radical donor + 2 H2O</text>
        <dbReference type="Rhea" id="RHEA:56136"/>
        <dbReference type="ChEBI" id="CHEBI:15377"/>
        <dbReference type="ChEBI" id="CHEBI:16240"/>
        <dbReference type="ChEBI" id="CHEBI:139520"/>
        <dbReference type="ChEBI" id="CHEBI:139521"/>
        <dbReference type="EC" id="1.11.1.7"/>
    </reaction>
</comment>
<dbReference type="GO" id="GO:0020037">
    <property type="term" value="F:heme binding"/>
    <property type="evidence" value="ECO:0007669"/>
    <property type="project" value="InterPro"/>
</dbReference>
<dbReference type="EMBL" id="SDMP01000015">
    <property type="protein sequence ID" value="RYR06928.1"/>
    <property type="molecule type" value="Genomic_DNA"/>
</dbReference>
<keyword evidence="6" id="KW-0349">Heme</keyword>
<comment type="caution">
    <text evidence="17">The sequence shown here is derived from an EMBL/GenBank/DDBJ whole genome shotgun (WGS) entry which is preliminary data.</text>
</comment>
<evidence type="ECO:0000256" key="3">
    <source>
        <dbReference type="ARBA" id="ARBA00006873"/>
    </source>
</evidence>
<dbReference type="Gene3D" id="1.10.420.10">
    <property type="entry name" value="Peroxidase, domain 2"/>
    <property type="match status" value="1"/>
</dbReference>
<evidence type="ECO:0000256" key="12">
    <source>
        <dbReference type="ARBA" id="ARBA00023180"/>
    </source>
</evidence>
<comment type="cofactor">
    <cofactor evidence="14">
        <name>Ca(2+)</name>
        <dbReference type="ChEBI" id="CHEBI:29108"/>
    </cofactor>
    <text evidence="14">Binds 2 calcium ions per subunit.</text>
</comment>
<feature type="binding site" evidence="14">
    <location>
        <position position="25"/>
    </location>
    <ligand>
        <name>Ca(2+)</name>
        <dbReference type="ChEBI" id="CHEBI:29108"/>
        <label>1</label>
    </ligand>
</feature>
<dbReference type="PRINTS" id="PR00461">
    <property type="entry name" value="PLPEROXIDASE"/>
</dbReference>
<feature type="binding site" description="axial binding residue" evidence="14">
    <location>
        <position position="142"/>
    </location>
    <ligand>
        <name>heme b</name>
        <dbReference type="ChEBI" id="CHEBI:60344"/>
    </ligand>
    <ligandPart>
        <name>Fe</name>
        <dbReference type="ChEBI" id="CHEBI:18248"/>
    </ligandPart>
</feature>
<evidence type="ECO:0000256" key="1">
    <source>
        <dbReference type="ARBA" id="ARBA00000189"/>
    </source>
</evidence>
<dbReference type="GO" id="GO:0042744">
    <property type="term" value="P:hydrogen peroxide catabolic process"/>
    <property type="evidence" value="ECO:0007669"/>
    <property type="project" value="InterPro"/>
</dbReference>
<evidence type="ECO:0000256" key="4">
    <source>
        <dbReference type="ARBA" id="ARBA00012313"/>
    </source>
</evidence>
<dbReference type="Gene3D" id="1.10.520.10">
    <property type="match status" value="1"/>
</dbReference>
<feature type="binding site" evidence="14">
    <location>
        <position position="188"/>
    </location>
    <ligand>
        <name>Ca(2+)</name>
        <dbReference type="ChEBI" id="CHEBI:29108"/>
        <label>2</label>
    </ligand>
</feature>
<feature type="binding site" evidence="14">
    <location>
        <position position="23"/>
    </location>
    <ligand>
        <name>Ca(2+)</name>
        <dbReference type="ChEBI" id="CHEBI:29108"/>
        <label>1</label>
    </ligand>
</feature>
<keyword evidence="5" id="KW-0575">Peroxidase</keyword>
<dbReference type="PANTHER" id="PTHR31517:SF48">
    <property type="entry name" value="PEROXIDASE 16-RELATED"/>
    <property type="match status" value="1"/>
</dbReference>
<sequence>MRRRRNAKKKAKKNTTLRALTSGCDGSILIDSTKGNKAEKGSPANLSLRGYEIIDDIKEALERQCPEVVSCADILALAARDAIFFAGGPVYDIPKERKDGTRSKIEDTINLPSPNFNASDLIKMFGQHGFSAQEMVALSGAHTIGVARCSSFKNRLTKVDPNLNSEFANTLSRTCSAGDNAEQPFDETRDDFDNLYFDALVSGDGVLTSDQTLFTSPRTRNFVNSYAQNQALFFLDFQQAMVKMSLLDIKEGSKGQVRDNCHKIN</sequence>
<dbReference type="CDD" id="cd00693">
    <property type="entry name" value="secretory_peroxidase"/>
    <property type="match status" value="1"/>
</dbReference>
<dbReference type="InterPro" id="IPR002016">
    <property type="entry name" value="Haem_peroxidase"/>
</dbReference>
<dbReference type="Pfam" id="PF00141">
    <property type="entry name" value="peroxidase"/>
    <property type="match status" value="1"/>
</dbReference>
<feature type="binding site" evidence="14">
    <location>
        <position position="186"/>
    </location>
    <ligand>
        <name>Ca(2+)</name>
        <dbReference type="ChEBI" id="CHEBI:29108"/>
        <label>2</label>
    </ligand>
</feature>
<dbReference type="GO" id="GO:0140825">
    <property type="term" value="F:lactoperoxidase activity"/>
    <property type="evidence" value="ECO:0007669"/>
    <property type="project" value="UniProtKB-EC"/>
</dbReference>
<feature type="binding site" evidence="14">
    <location>
        <position position="39"/>
    </location>
    <ligand>
        <name>Ca(2+)</name>
        <dbReference type="ChEBI" id="CHEBI:29108"/>
        <label>1</label>
    </ligand>
</feature>
<dbReference type="GO" id="GO:0006979">
    <property type="term" value="P:response to oxidative stress"/>
    <property type="evidence" value="ECO:0007669"/>
    <property type="project" value="InterPro"/>
</dbReference>
<organism evidence="17 18">
    <name type="scientific">Arachis hypogaea</name>
    <name type="common">Peanut</name>
    <dbReference type="NCBI Taxonomy" id="3818"/>
    <lineage>
        <taxon>Eukaryota</taxon>
        <taxon>Viridiplantae</taxon>
        <taxon>Streptophyta</taxon>
        <taxon>Embryophyta</taxon>
        <taxon>Tracheophyta</taxon>
        <taxon>Spermatophyta</taxon>
        <taxon>Magnoliopsida</taxon>
        <taxon>eudicotyledons</taxon>
        <taxon>Gunneridae</taxon>
        <taxon>Pentapetalae</taxon>
        <taxon>rosids</taxon>
        <taxon>fabids</taxon>
        <taxon>Fabales</taxon>
        <taxon>Fabaceae</taxon>
        <taxon>Papilionoideae</taxon>
        <taxon>50 kb inversion clade</taxon>
        <taxon>dalbergioids sensu lato</taxon>
        <taxon>Dalbergieae</taxon>
        <taxon>Pterocarpus clade</taxon>
        <taxon>Arachis</taxon>
    </lineage>
</organism>
<feature type="binding site" evidence="14">
    <location>
        <position position="193"/>
    </location>
    <ligand>
        <name>Ca(2+)</name>
        <dbReference type="ChEBI" id="CHEBI:29108"/>
        <label>2</label>
    </ligand>
</feature>
<keyword evidence="10 14" id="KW-0408">Iron</keyword>
<evidence type="ECO:0000256" key="7">
    <source>
        <dbReference type="ARBA" id="ARBA00022723"/>
    </source>
</evidence>
<keyword evidence="18" id="KW-1185">Reference proteome</keyword>
<evidence type="ECO:0000256" key="6">
    <source>
        <dbReference type="ARBA" id="ARBA00022617"/>
    </source>
</evidence>
<feature type="binding site" evidence="14">
    <location>
        <position position="143"/>
    </location>
    <ligand>
        <name>Ca(2+)</name>
        <dbReference type="ChEBI" id="CHEBI:29108"/>
        <label>2</label>
    </ligand>
</feature>
<dbReference type="InterPro" id="IPR033905">
    <property type="entry name" value="Secretory_peroxidase"/>
</dbReference>
<dbReference type="PROSITE" id="PS00435">
    <property type="entry name" value="PEROXIDASE_1"/>
    <property type="match status" value="1"/>
</dbReference>
<evidence type="ECO:0000259" key="16">
    <source>
        <dbReference type="PROSITE" id="PS50873"/>
    </source>
</evidence>
<dbReference type="InterPro" id="IPR010255">
    <property type="entry name" value="Haem_peroxidase_sf"/>
</dbReference>
<evidence type="ECO:0000256" key="8">
    <source>
        <dbReference type="ARBA" id="ARBA00022837"/>
    </source>
</evidence>
<evidence type="ECO:0000256" key="10">
    <source>
        <dbReference type="ARBA" id="ARBA00023004"/>
    </source>
</evidence>
<evidence type="ECO:0000256" key="5">
    <source>
        <dbReference type="ARBA" id="ARBA00022559"/>
    </source>
</evidence>
<keyword evidence="11 15" id="KW-1015">Disulfide bond</keyword>
<dbReference type="SUPFAM" id="SSF48113">
    <property type="entry name" value="Heme-dependent peroxidases"/>
    <property type="match status" value="1"/>
</dbReference>
<dbReference type="Proteomes" id="UP000289738">
    <property type="component" value="Chromosome B05"/>
</dbReference>
<feature type="binding site" evidence="14">
    <location>
        <position position="27"/>
    </location>
    <ligand>
        <name>Ca(2+)</name>
        <dbReference type="ChEBI" id="CHEBI:29108"/>
        <label>1</label>
    </ligand>
</feature>
<dbReference type="STRING" id="3818.A0A444YYC9"/>
<comment type="similarity">
    <text evidence="3">Belongs to the peroxidase family. Ascorbate peroxidase subfamily.</text>
</comment>